<proteinExistence type="predicted"/>
<evidence type="ECO:0000313" key="1">
    <source>
        <dbReference type="EMBL" id="TRM58934.1"/>
    </source>
</evidence>
<dbReference type="Proteomes" id="UP000320762">
    <property type="component" value="Unassembled WGS sequence"/>
</dbReference>
<reference evidence="1 2" key="1">
    <citation type="journal article" date="2019" name="New Phytol.">
        <title>Comparative genomics reveals unique wood-decay strategies and fruiting body development in the Schizophyllaceae.</title>
        <authorList>
            <person name="Almasi E."/>
            <person name="Sahu N."/>
            <person name="Krizsan K."/>
            <person name="Balint B."/>
            <person name="Kovacs G.M."/>
            <person name="Kiss B."/>
            <person name="Cseklye J."/>
            <person name="Drula E."/>
            <person name="Henrissat B."/>
            <person name="Nagy I."/>
            <person name="Chovatia M."/>
            <person name="Adam C."/>
            <person name="LaButti K."/>
            <person name="Lipzen A."/>
            <person name="Riley R."/>
            <person name="Grigoriev I.V."/>
            <person name="Nagy L.G."/>
        </authorList>
    </citation>
    <scope>NUCLEOTIDE SEQUENCE [LARGE SCALE GENOMIC DNA]</scope>
    <source>
        <strain evidence="1 2">NL-1724</strain>
    </source>
</reference>
<accession>A0A550C2A8</accession>
<sequence length="331" mass="36423">MTSCIDNNLYPLPSYVLAVAVVRPRIGYREHPARITTRKNLRPQLPCSCQPQELEPEPAPTDLTKQIPARAWAMGALRTRNVSGRKSPITDTLADADSETARRQHAVALHAVALPSRFSTTSNVSARTAACVTCHARASAIASGSVYNSDFYALSRRAVSMRSWELGFSHCHVDMEGYGALGERTATTRSDTSVCLRDSGERNDNACAQRKLASQNDVDKDGNDQGTRCADTVAFELYGSFVGGRECRHCPVHHLADAGGLRRWQLTVKIIGHPSRDVVGDWHMLEGQLQRAPMQYAMAEEHTAVWNVRVGFDEARPVYAYGQAGRPRSCI</sequence>
<dbReference type="AlphaFoldDB" id="A0A550C2A8"/>
<name>A0A550C2A8_9AGAR</name>
<keyword evidence="2" id="KW-1185">Reference proteome</keyword>
<evidence type="ECO:0000313" key="2">
    <source>
        <dbReference type="Proteomes" id="UP000320762"/>
    </source>
</evidence>
<gene>
    <name evidence="1" type="ORF">BD626DRAFT_539733</name>
</gene>
<organism evidence="1 2">
    <name type="scientific">Schizophyllum amplum</name>
    <dbReference type="NCBI Taxonomy" id="97359"/>
    <lineage>
        <taxon>Eukaryota</taxon>
        <taxon>Fungi</taxon>
        <taxon>Dikarya</taxon>
        <taxon>Basidiomycota</taxon>
        <taxon>Agaricomycotina</taxon>
        <taxon>Agaricomycetes</taxon>
        <taxon>Agaricomycetidae</taxon>
        <taxon>Agaricales</taxon>
        <taxon>Schizophyllaceae</taxon>
        <taxon>Schizophyllum</taxon>
    </lineage>
</organism>
<comment type="caution">
    <text evidence="1">The sequence shown here is derived from an EMBL/GenBank/DDBJ whole genome shotgun (WGS) entry which is preliminary data.</text>
</comment>
<dbReference type="EMBL" id="VDMD01000032">
    <property type="protein sequence ID" value="TRM58934.1"/>
    <property type="molecule type" value="Genomic_DNA"/>
</dbReference>
<protein>
    <submittedName>
        <fullName evidence="1">Uncharacterized protein</fullName>
    </submittedName>
</protein>